<feature type="chain" id="PRO_5040814881" evidence="2">
    <location>
        <begin position="19"/>
        <end position="216"/>
    </location>
</feature>
<protein>
    <submittedName>
        <fullName evidence="3">Uncharacterized protein</fullName>
    </submittedName>
</protein>
<organism evidence="3 4">
    <name type="scientific">Didymosphaeria variabile</name>
    <dbReference type="NCBI Taxonomy" id="1932322"/>
    <lineage>
        <taxon>Eukaryota</taxon>
        <taxon>Fungi</taxon>
        <taxon>Dikarya</taxon>
        <taxon>Ascomycota</taxon>
        <taxon>Pezizomycotina</taxon>
        <taxon>Dothideomycetes</taxon>
        <taxon>Pleosporomycetidae</taxon>
        <taxon>Pleosporales</taxon>
        <taxon>Massarineae</taxon>
        <taxon>Didymosphaeriaceae</taxon>
        <taxon>Didymosphaeria</taxon>
    </lineage>
</organism>
<evidence type="ECO:0000256" key="1">
    <source>
        <dbReference type="SAM" id="Phobius"/>
    </source>
</evidence>
<dbReference type="AlphaFoldDB" id="A0A9W8XXX4"/>
<sequence>MKTSFGILFLDAIVGAAGRATSTALEDLTADAFHVREAGIGENMDLMTYSMYHLVQRDSGALLNYTTPVTHANHTLQTFFQHFVNNSLSMMESNWGYEKIGDGGHYDLGRALSVGIVAWLIATAAVVACVQRRYTSSMLRNVELLADVLVLIAGSENLLSLVQKRGLDLKRDTEVKTMLGWFKGRDGVVRRGMEVVGGRDAVEWVSAPQKDFVYTK</sequence>
<feature type="transmembrane region" description="Helical" evidence="1">
    <location>
        <begin position="111"/>
        <end position="130"/>
    </location>
</feature>
<dbReference type="Proteomes" id="UP001140513">
    <property type="component" value="Unassembled WGS sequence"/>
</dbReference>
<accession>A0A9W8XXX4</accession>
<keyword evidence="4" id="KW-1185">Reference proteome</keyword>
<keyword evidence="1" id="KW-0472">Membrane</keyword>
<dbReference type="PANTHER" id="PTHR37544">
    <property type="entry name" value="SPRAY-RELATED"/>
    <property type="match status" value="1"/>
</dbReference>
<evidence type="ECO:0000313" key="4">
    <source>
        <dbReference type="Proteomes" id="UP001140513"/>
    </source>
</evidence>
<dbReference type="GeneID" id="80904571"/>
<reference evidence="3" key="1">
    <citation type="submission" date="2022-10" db="EMBL/GenBank/DDBJ databases">
        <title>Tapping the CABI collections for fungal endophytes: first genome assemblies for Collariella, Neodidymelliopsis, Ascochyta clinopodiicola, Didymella pomorum, Didymosphaeria variabile, Neocosmospora piperis and Neocucurbitaria cava.</title>
        <authorList>
            <person name="Hill R."/>
        </authorList>
    </citation>
    <scope>NUCLEOTIDE SEQUENCE</scope>
    <source>
        <strain evidence="3">IMI 356815</strain>
    </source>
</reference>
<dbReference type="PANTHER" id="PTHR37544:SF3">
    <property type="entry name" value="SPRAY"/>
    <property type="match status" value="1"/>
</dbReference>
<proteinExistence type="predicted"/>
<evidence type="ECO:0000256" key="2">
    <source>
        <dbReference type="SAM" id="SignalP"/>
    </source>
</evidence>
<keyword evidence="1" id="KW-0812">Transmembrane</keyword>
<evidence type="ECO:0000313" key="3">
    <source>
        <dbReference type="EMBL" id="KAJ4360477.1"/>
    </source>
</evidence>
<keyword evidence="1" id="KW-1133">Transmembrane helix</keyword>
<dbReference type="EMBL" id="JAPEUX010000001">
    <property type="protein sequence ID" value="KAJ4360477.1"/>
    <property type="molecule type" value="Genomic_DNA"/>
</dbReference>
<gene>
    <name evidence="3" type="ORF">N0V89_001041</name>
</gene>
<feature type="signal peptide" evidence="2">
    <location>
        <begin position="1"/>
        <end position="18"/>
    </location>
</feature>
<keyword evidence="2" id="KW-0732">Signal</keyword>
<dbReference type="OrthoDB" id="3248909at2759"/>
<name>A0A9W8XXX4_9PLEO</name>
<dbReference type="RefSeq" id="XP_056076679.1">
    <property type="nucleotide sequence ID" value="XM_056209857.1"/>
</dbReference>
<comment type="caution">
    <text evidence="3">The sequence shown here is derived from an EMBL/GenBank/DDBJ whole genome shotgun (WGS) entry which is preliminary data.</text>
</comment>